<dbReference type="SUPFAM" id="SSF53167">
    <property type="entry name" value="Purine and uridine phosphorylases"/>
    <property type="match status" value="1"/>
</dbReference>
<feature type="repeat" description="ANK" evidence="3">
    <location>
        <begin position="938"/>
        <end position="970"/>
    </location>
</feature>
<dbReference type="PANTHER" id="PTHR24198">
    <property type="entry name" value="ANKYRIN REPEAT AND PROTEIN KINASE DOMAIN-CONTAINING PROTEIN"/>
    <property type="match status" value="1"/>
</dbReference>
<feature type="repeat" description="ANK" evidence="3">
    <location>
        <begin position="835"/>
        <end position="867"/>
    </location>
</feature>
<evidence type="ECO:0000259" key="5">
    <source>
        <dbReference type="Pfam" id="PF22939"/>
    </source>
</evidence>
<dbReference type="SUPFAM" id="SSF52540">
    <property type="entry name" value="P-loop containing nucleoside triphosphate hydrolases"/>
    <property type="match status" value="1"/>
</dbReference>
<proteinExistence type="predicted"/>
<dbReference type="Pfam" id="PF12796">
    <property type="entry name" value="Ank_2"/>
    <property type="match status" value="4"/>
</dbReference>
<dbReference type="InterPro" id="IPR027417">
    <property type="entry name" value="P-loop_NTPase"/>
</dbReference>
<dbReference type="Pfam" id="PF24883">
    <property type="entry name" value="NPHP3_N"/>
    <property type="match status" value="1"/>
</dbReference>
<feature type="repeat" description="ANK" evidence="3">
    <location>
        <begin position="1136"/>
        <end position="1168"/>
    </location>
</feature>
<dbReference type="GO" id="GO:0009116">
    <property type="term" value="P:nucleoside metabolic process"/>
    <property type="evidence" value="ECO:0007669"/>
    <property type="project" value="InterPro"/>
</dbReference>
<reference evidence="7 8" key="1">
    <citation type="submission" date="2016-04" db="EMBL/GenBank/DDBJ databases">
        <title>Multiple horizontal gene transfer events from other fungi enriched the ability of the initially mycotrophic fungus Trichoderma (Ascomycota) to feed on dead plant biomass.</title>
        <authorList>
            <person name="Atanasova L."/>
            <person name="Chenthamara K."/>
            <person name="Zhang J."/>
            <person name="Grujic M."/>
            <person name="Henrissat B."/>
            <person name="Kuo A."/>
            <person name="Aertz A."/>
            <person name="Salamov A."/>
            <person name="Lipzen A."/>
            <person name="Labutti K."/>
            <person name="Barry K."/>
            <person name="Miao Y."/>
            <person name="Rahimi M.J."/>
            <person name="Shen Q."/>
            <person name="Grigoriev I.V."/>
            <person name="Kubicek C.P."/>
            <person name="Druzhinina I.S."/>
        </authorList>
    </citation>
    <scope>NUCLEOTIDE SEQUENCE [LARGE SCALE GENOMIC DNA]</scope>
    <source>
        <strain evidence="7 8">NJAU 4742</strain>
    </source>
</reference>
<feature type="domain" description="Nephrocystin 3-like N-terminal" evidence="6">
    <location>
        <begin position="338"/>
        <end position="501"/>
    </location>
</feature>
<evidence type="ECO:0000256" key="1">
    <source>
        <dbReference type="ARBA" id="ARBA00022737"/>
    </source>
</evidence>
<dbReference type="PANTHER" id="PTHR24198:SF165">
    <property type="entry name" value="ANKYRIN REPEAT-CONTAINING PROTEIN-RELATED"/>
    <property type="match status" value="1"/>
</dbReference>
<feature type="repeat" description="ANK" evidence="3">
    <location>
        <begin position="1202"/>
        <end position="1226"/>
    </location>
</feature>
<protein>
    <submittedName>
        <fullName evidence="7">Uncharacterized protein</fullName>
    </submittedName>
</protein>
<evidence type="ECO:0000256" key="2">
    <source>
        <dbReference type="ARBA" id="ARBA00023043"/>
    </source>
</evidence>
<dbReference type="PRINTS" id="PR01415">
    <property type="entry name" value="ANKYRIN"/>
</dbReference>
<feature type="repeat" description="ANK" evidence="3">
    <location>
        <begin position="1169"/>
        <end position="1201"/>
    </location>
</feature>
<dbReference type="GO" id="GO:0003824">
    <property type="term" value="F:catalytic activity"/>
    <property type="evidence" value="ECO:0007669"/>
    <property type="project" value="InterPro"/>
</dbReference>
<dbReference type="Pfam" id="PF22939">
    <property type="entry name" value="WHD_GPIID"/>
    <property type="match status" value="1"/>
</dbReference>
<feature type="repeat" description="ANK" evidence="3">
    <location>
        <begin position="1069"/>
        <end position="1102"/>
    </location>
</feature>
<feature type="repeat" description="ANK" evidence="3">
    <location>
        <begin position="1036"/>
        <end position="1068"/>
    </location>
</feature>
<evidence type="ECO:0000259" key="4">
    <source>
        <dbReference type="Pfam" id="PF01048"/>
    </source>
</evidence>
<feature type="repeat" description="ANK" evidence="3">
    <location>
        <begin position="971"/>
        <end position="1003"/>
    </location>
</feature>
<dbReference type="Pfam" id="PF00023">
    <property type="entry name" value="Ank"/>
    <property type="match status" value="3"/>
</dbReference>
<evidence type="ECO:0000313" key="8">
    <source>
        <dbReference type="Proteomes" id="UP000191004"/>
    </source>
</evidence>
<feature type="domain" description="Nucleoside phosphorylase" evidence="4">
    <location>
        <begin position="15"/>
        <end position="270"/>
    </location>
</feature>
<feature type="domain" description="GPI inositol-deacylase winged helix" evidence="5">
    <location>
        <begin position="624"/>
        <end position="699"/>
    </location>
</feature>
<sequence>MAMLDEEHDLLPKPPNDKNVYTLGSISGHNVIIACLPEGQIGTNSAANVATQMMATFPSVRFGLMVGIGGGIPSRVRLGDVVVSRPSEGHPGVVQWDFGKAEQEGQIRLTGSLNQPPTALLTALTKLKSRHEMKGHNIHKFLDQMTAKWPRLAPKYTWSARLKDPLYSSPKATADFSAVEESRKPGEISIHYGLIASGNQVIKDSATRDRINKSLAGQVLCFEMEAAGLMNDFPCIVIRGICDYADSHKKKDWQEYAAAIAAAFAKELLEAVQTTDVEGDSRASDVLKQVQDASSTRDDIMHMMSRLDETADKEVLDWLTTVDYSLQHSNYVKKRQPGTGKWLLDTQEFKDLKSGNKKTLVCRGIPGAGKTILTSVAIHHLQNNFRHDQNVGIAYIYCHYKQQGDQDIDNLLASLLKQLLRSRACLPESTAKLFKRHKEKQTRPSHDELLANLKSVIQLYKMAFFVIDAMDECQFSTLKQLLFHLFDLQEDHDIRIFATSRPIPEIMSEFTSDNHQSILDVWANPSDVLVFLEGQIPSLPHIARQNPQLQEEIKRGISEAVDGMFLLAEIYITLLRDKTTINSIREALDAFREKNKSNDSQRDQALDHAYEQAMERIDNQKPGLKALAMGALSWIALAKRNLTVEELQHALATKEGSSNFDKNDLPDLADISNVCAGLVTVDVESNVIRLVHSTTQEYFERTQSRWFPDAESMMSKICITYISFDVFGENFRPTDWFDYHGERYPFYNYAVNNWTQSTPEDMEPNSKLMSFILNRNKVNLAIEKLHTNSQILTHQFGTSLPKSITALHFAVYFGATKVVSNLLELEHKIGSKDNCGRTPLWWAAQGGQGTIVKLLLDAGASLEDSDSKNGHTPLMCAVQGEHQTIVSLLLEKGSKVDSRDKEGLTPLIMASKLGAENIVTLLLKKGKADINLRDSSEKGWTPLHWAIDNHDDALARLLLKEGADIEAKNSKGQTLLLWAVENGYDSAVRMLLGAGANMSTKNKRQTASRVIASRDAKTMLQSILNLNPHTHVRRQSGSVALLTAVQFKREEILRLLQDAGANMNHKDDRGWTLLFHAVHRDNEGTIINMLLDGKIDVNAKDKSGKTALFIAIDRRDESKIYPPLYREADSSTTDTESRLPFIYSSQHSNMVAIELLLEKGADINATDECERTPLLYAIIYSMSNVIKLLIDRGADVNARDRNGWTPLLAAVHFGRDKAVKLLLDTGNINIDAKDVNHETARSLAVKKRRNSIIQLLDQSANTNSRKRPDGIVERVQERVSSLFKTELPLRRAKN</sequence>
<dbReference type="InterPro" id="IPR054471">
    <property type="entry name" value="GPIID_WHD"/>
</dbReference>
<gene>
    <name evidence="7" type="ORF">A0O28_0003070</name>
</gene>
<keyword evidence="8" id="KW-1185">Reference proteome</keyword>
<accession>A0A1T3CGK4</accession>
<evidence type="ECO:0000259" key="6">
    <source>
        <dbReference type="Pfam" id="PF24883"/>
    </source>
</evidence>
<name>A0A1T3CGK4_9HYPO</name>
<dbReference type="Gene3D" id="1.25.40.20">
    <property type="entry name" value="Ankyrin repeat-containing domain"/>
    <property type="match status" value="5"/>
</dbReference>
<dbReference type="InterPro" id="IPR002110">
    <property type="entry name" value="Ankyrin_rpt"/>
</dbReference>
<dbReference type="Proteomes" id="UP000191004">
    <property type="component" value="Unassembled WGS sequence"/>
</dbReference>
<dbReference type="InterPro" id="IPR056884">
    <property type="entry name" value="NPHP3-like_N"/>
</dbReference>
<feature type="repeat" description="ANK" evidence="3">
    <location>
        <begin position="802"/>
        <end position="834"/>
    </location>
</feature>
<dbReference type="EMBL" id="LVVK01000017">
    <property type="protein sequence ID" value="OPB40228.1"/>
    <property type="molecule type" value="Genomic_DNA"/>
</dbReference>
<dbReference type="SMART" id="SM00248">
    <property type="entry name" value="ANK"/>
    <property type="match status" value="12"/>
</dbReference>
<dbReference type="SUPFAM" id="SSF48403">
    <property type="entry name" value="Ankyrin repeat"/>
    <property type="match status" value="2"/>
</dbReference>
<dbReference type="InterPro" id="IPR035994">
    <property type="entry name" value="Nucleoside_phosphorylase_sf"/>
</dbReference>
<feature type="repeat" description="ANK" evidence="3">
    <location>
        <begin position="902"/>
        <end position="935"/>
    </location>
</feature>
<evidence type="ECO:0000256" key="3">
    <source>
        <dbReference type="PROSITE-ProRule" id="PRU00023"/>
    </source>
</evidence>
<keyword evidence="1" id="KW-0677">Repeat</keyword>
<keyword evidence="2 3" id="KW-0040">ANK repeat</keyword>
<dbReference type="InterPro" id="IPR036770">
    <property type="entry name" value="Ankyrin_rpt-contain_sf"/>
</dbReference>
<dbReference type="Gene3D" id="3.40.50.1580">
    <property type="entry name" value="Nucleoside phosphorylase domain"/>
    <property type="match status" value="1"/>
</dbReference>
<dbReference type="Pfam" id="PF01048">
    <property type="entry name" value="PNP_UDP_1"/>
    <property type="match status" value="1"/>
</dbReference>
<dbReference type="PROSITE" id="PS50088">
    <property type="entry name" value="ANK_REPEAT"/>
    <property type="match status" value="11"/>
</dbReference>
<dbReference type="InterPro" id="IPR000845">
    <property type="entry name" value="Nucleoside_phosphorylase_d"/>
</dbReference>
<evidence type="ECO:0000313" key="7">
    <source>
        <dbReference type="EMBL" id="OPB40228.1"/>
    </source>
</evidence>
<feature type="repeat" description="ANK" evidence="3">
    <location>
        <begin position="869"/>
        <end position="901"/>
    </location>
</feature>
<organism evidence="7 8">
    <name type="scientific">Trichoderma guizhouense</name>
    <dbReference type="NCBI Taxonomy" id="1491466"/>
    <lineage>
        <taxon>Eukaryota</taxon>
        <taxon>Fungi</taxon>
        <taxon>Dikarya</taxon>
        <taxon>Ascomycota</taxon>
        <taxon>Pezizomycotina</taxon>
        <taxon>Sordariomycetes</taxon>
        <taxon>Hypocreomycetidae</taxon>
        <taxon>Hypocreales</taxon>
        <taxon>Hypocreaceae</taxon>
        <taxon>Trichoderma</taxon>
    </lineage>
</organism>
<dbReference type="PROSITE" id="PS50297">
    <property type="entry name" value="ANK_REP_REGION"/>
    <property type="match status" value="9"/>
</dbReference>
<dbReference type="Gene3D" id="3.40.50.300">
    <property type="entry name" value="P-loop containing nucleotide triphosphate hydrolases"/>
    <property type="match status" value="1"/>
</dbReference>
<comment type="caution">
    <text evidence="7">The sequence shown here is derived from an EMBL/GenBank/DDBJ whole genome shotgun (WGS) entry which is preliminary data.</text>
</comment>